<dbReference type="RefSeq" id="XP_028842017.1">
    <property type="nucleotide sequence ID" value="XM_028986184.1"/>
</dbReference>
<protein>
    <recommendedName>
        <fullName evidence="2">DUF4485 domain-containing protein</fullName>
    </recommendedName>
</protein>
<feature type="coiled-coil region" evidence="1">
    <location>
        <begin position="438"/>
        <end position="591"/>
    </location>
</feature>
<keyword evidence="4" id="KW-1185">Reference proteome</keyword>
<evidence type="ECO:0000313" key="4">
    <source>
        <dbReference type="Proteomes" id="UP000694580"/>
    </source>
</evidence>
<name>A0AAY4BYR2_9TELE</name>
<dbReference type="Pfam" id="PF14846">
    <property type="entry name" value="DUF4485"/>
    <property type="match status" value="1"/>
</dbReference>
<dbReference type="Proteomes" id="UP000694580">
    <property type="component" value="Chromosome 7"/>
</dbReference>
<dbReference type="GeneTree" id="ENSGT00390000006544"/>
<keyword evidence="1" id="KW-0175">Coiled coil</keyword>
<sequence>MSQQDDTWENLDSQFDHHLVDMKPHFLKVPNRSERQQCALWIKKLCDPVACGSGVTGRKNRNMYAWLLLHMLRRGVLEAPFTHKPEAGLLKTLPTYMSIYFDEPLHSRPVEKEPCAVPEWVCGELQDSCRKTAYEEKLPPGPKTSSPLRKSNREEHELIQMPWHHREKSTLLSPIRPRSAQGNTSSCVNEEQEREAELVAKVLEVRHQEEKLQLQQRHDSDVQKILDRKNAEMNEVKSAFRKKQLESDEIIRKLEKKVQSLVRESQVIRENKEKQISELKKLLEQSADSQRNESEKKLHAAMVEMEQEKSELQKKHTENIQGLLEDTNQRLAKMEAEYTTQAQTMDHVVRELETRVKQLSTEVENGSALRKRLTQEKSELEIQIAGLDAELQEDSRRIVLLQHEKEQLSKQHEETLHRLQVKHEADLSLCQKEHTLSAAKASEAVEDLERTVAQLRQCLQDRELQKKQQLQDQENRFQNELVELRHKSEKKALKLQTELEKEKTDAKNREACLQREVRDRDQQLMDQGRQAEVGLQNLRTQMDKVEEDLTRSKALREKQSKEFFSQLQEVKQRYEQQIVELKLQHEQEKTYLLHQHNTEKDSLTQDHKLELQSLDKESRASMIQHEAQIQKWKKSNEQRVLELELQLQAAREELLQAHGQRKQQLVEIGLLREEERQRTAQEQEAALGRLRSEMERARHDLERTHAAERELALEKANSRLMKMEKEYNQRLAKSAQMIAELQTSLCSVREEAKHTQQNMERRLQDASALWKEERRKLDQDSDRTNKATQQKVEALQKQLHATEKKLMIKEMEHQEQLTKVWQECELRLKGLMPAELRQELEGTITSLQAQVNFLQKRAALLQEDLNARREHTSQLPVFFIHIYSFGGNGRTSEKNLVQEYFI</sequence>
<reference evidence="3" key="3">
    <citation type="submission" date="2025-09" db="UniProtKB">
        <authorList>
            <consortium name="Ensembl"/>
        </authorList>
    </citation>
    <scope>IDENTIFICATION</scope>
</reference>
<gene>
    <name evidence="3" type="primary">CEP112</name>
</gene>
<dbReference type="PANTHER" id="PTHR18871">
    <property type="entry name" value="CENTROSOMAL PROTEIN OF 112 KDA"/>
    <property type="match status" value="1"/>
</dbReference>
<proteinExistence type="predicted"/>
<feature type="coiled-coil region" evidence="1">
    <location>
        <begin position="633"/>
        <end position="812"/>
    </location>
</feature>
<dbReference type="Ensembl" id="ENSDCDT00010032218.1">
    <property type="protein sequence ID" value="ENSDCDP00010026065.1"/>
    <property type="gene ID" value="ENSDCDG00010016405.1"/>
</dbReference>
<feature type="domain" description="DUF4485" evidence="2">
    <location>
        <begin position="11"/>
        <end position="96"/>
    </location>
</feature>
<reference evidence="3 4" key="1">
    <citation type="submission" date="2020-06" db="EMBL/GenBank/DDBJ databases">
        <authorList>
            <consortium name="Wellcome Sanger Institute Data Sharing"/>
        </authorList>
    </citation>
    <scope>NUCLEOTIDE SEQUENCE [LARGE SCALE GENOMIC DNA]</scope>
</reference>
<dbReference type="InterPro" id="IPR027831">
    <property type="entry name" value="DUF4485"/>
</dbReference>
<feature type="coiled-coil region" evidence="1">
    <location>
        <begin position="837"/>
        <end position="864"/>
    </location>
</feature>
<accession>A0AAY4BYR2</accession>
<evidence type="ECO:0000256" key="1">
    <source>
        <dbReference type="SAM" id="Coils"/>
    </source>
</evidence>
<dbReference type="AlphaFoldDB" id="A0AAY4BYR2"/>
<organism evidence="3 4">
    <name type="scientific">Denticeps clupeoides</name>
    <name type="common">denticle herring</name>
    <dbReference type="NCBI Taxonomy" id="299321"/>
    <lineage>
        <taxon>Eukaryota</taxon>
        <taxon>Metazoa</taxon>
        <taxon>Chordata</taxon>
        <taxon>Craniata</taxon>
        <taxon>Vertebrata</taxon>
        <taxon>Euteleostomi</taxon>
        <taxon>Actinopterygii</taxon>
        <taxon>Neopterygii</taxon>
        <taxon>Teleostei</taxon>
        <taxon>Clupei</taxon>
        <taxon>Clupeiformes</taxon>
        <taxon>Denticipitoidei</taxon>
        <taxon>Denticipitidae</taxon>
        <taxon>Denticeps</taxon>
    </lineage>
</organism>
<dbReference type="GeneID" id="114793968"/>
<evidence type="ECO:0000313" key="3">
    <source>
        <dbReference type="Ensembl" id="ENSDCDP00010026065.1"/>
    </source>
</evidence>
<dbReference type="PANTHER" id="PTHR18871:SF2">
    <property type="entry name" value="CENTROSOMAL PROTEIN OF 112 KDA"/>
    <property type="match status" value="1"/>
</dbReference>
<evidence type="ECO:0000259" key="2">
    <source>
        <dbReference type="Pfam" id="PF14846"/>
    </source>
</evidence>
<dbReference type="InterPro" id="IPR055310">
    <property type="entry name" value="CEP112"/>
</dbReference>
<reference evidence="3" key="2">
    <citation type="submission" date="2025-08" db="UniProtKB">
        <authorList>
            <consortium name="Ensembl"/>
        </authorList>
    </citation>
    <scope>IDENTIFICATION</scope>
</reference>
<feature type="coiled-coil region" evidence="1">
    <location>
        <begin position="226"/>
        <end position="411"/>
    </location>
</feature>